<dbReference type="CDD" id="cd06288">
    <property type="entry name" value="PBP1_sucrose_transcription_regulator"/>
    <property type="match status" value="1"/>
</dbReference>
<organism evidence="6 7">
    <name type="scientific">Actinotalea fermentans</name>
    <dbReference type="NCBI Taxonomy" id="43671"/>
    <lineage>
        <taxon>Bacteria</taxon>
        <taxon>Bacillati</taxon>
        <taxon>Actinomycetota</taxon>
        <taxon>Actinomycetes</taxon>
        <taxon>Micrococcales</taxon>
        <taxon>Cellulomonadaceae</taxon>
        <taxon>Actinotalea</taxon>
    </lineage>
</organism>
<dbReference type="InterPro" id="IPR028082">
    <property type="entry name" value="Peripla_BP_I"/>
</dbReference>
<dbReference type="InterPro" id="IPR010982">
    <property type="entry name" value="Lambda_DNA-bd_dom_sf"/>
</dbReference>
<keyword evidence="3" id="KW-0238">DNA-binding</keyword>
<dbReference type="PANTHER" id="PTHR30146:SF148">
    <property type="entry name" value="HTH-TYPE TRANSCRIPTIONAL REPRESSOR PURR-RELATED"/>
    <property type="match status" value="1"/>
</dbReference>
<dbReference type="SUPFAM" id="SSF47413">
    <property type="entry name" value="lambda repressor-like DNA-binding domains"/>
    <property type="match status" value="1"/>
</dbReference>
<keyword evidence="1" id="KW-0678">Repressor</keyword>
<dbReference type="GO" id="GO:0003700">
    <property type="term" value="F:DNA-binding transcription factor activity"/>
    <property type="evidence" value="ECO:0007669"/>
    <property type="project" value="TreeGrafter"/>
</dbReference>
<dbReference type="PANTHER" id="PTHR30146">
    <property type="entry name" value="LACI-RELATED TRANSCRIPTIONAL REPRESSOR"/>
    <property type="match status" value="1"/>
</dbReference>
<keyword evidence="7" id="KW-1185">Reference proteome</keyword>
<dbReference type="OrthoDB" id="3227375at2"/>
<evidence type="ECO:0000256" key="3">
    <source>
        <dbReference type="ARBA" id="ARBA00023125"/>
    </source>
</evidence>
<dbReference type="EMBL" id="BJYK01000012">
    <property type="protein sequence ID" value="GEN81420.1"/>
    <property type="molecule type" value="Genomic_DNA"/>
</dbReference>
<dbReference type="Gene3D" id="1.10.260.40">
    <property type="entry name" value="lambda repressor-like DNA-binding domains"/>
    <property type="match status" value="1"/>
</dbReference>
<reference evidence="6 7" key="1">
    <citation type="submission" date="2019-07" db="EMBL/GenBank/DDBJ databases">
        <title>Whole genome shotgun sequence of Actinotalea fermentans NBRC 105374.</title>
        <authorList>
            <person name="Hosoyama A."/>
            <person name="Uohara A."/>
            <person name="Ohji S."/>
            <person name="Ichikawa N."/>
        </authorList>
    </citation>
    <scope>NUCLEOTIDE SEQUENCE [LARGE SCALE GENOMIC DNA]</scope>
    <source>
        <strain evidence="6 7">NBRC 105374</strain>
    </source>
</reference>
<dbReference type="InterPro" id="IPR046335">
    <property type="entry name" value="LacI/GalR-like_sensor"/>
</dbReference>
<dbReference type="SUPFAM" id="SSF53822">
    <property type="entry name" value="Periplasmic binding protein-like I"/>
    <property type="match status" value="1"/>
</dbReference>
<dbReference type="AlphaFoldDB" id="A0A511Z1U1"/>
<protein>
    <submittedName>
        <fullName evidence="6">Alanine racemase</fullName>
    </submittedName>
</protein>
<dbReference type="InterPro" id="IPR000843">
    <property type="entry name" value="HTH_LacI"/>
</dbReference>
<gene>
    <name evidence="6" type="ORF">AFE02nite_31540</name>
</gene>
<sequence>MAQSQRPADRPHGRQAARVTLAEVAKAAGVSVGAVSQVLNDNPNSRISPEARARIVAAARDLGYRPNMIARTLRTSRSHTFGFVSDAVTITRFASGILRGALAAARAEGYFLLIAETAGDARQEEEAIASLADRGVDGIVFAAMKSRSSGTHATRGIPTVNVNLAGDGGATSILPDEHAGGRTAVRTLVEAGHRGGIALVGHDFRLPVDGGIALTARRRFAGIADEMAAHGLDFTDQQACADWQPEQGYAAARRMLRRGSVTALLCLNDRLAFGAYQAVTEAGLRIPEDVSVISFDDDELATALRPGLTTVAIPHERMGALAIEALTSPAEPAVEVLVPMPIHVRASVAAPPAART</sequence>
<name>A0A511Z1U1_9CELL</name>
<dbReference type="Pfam" id="PF13377">
    <property type="entry name" value="Peripla_BP_3"/>
    <property type="match status" value="1"/>
</dbReference>
<dbReference type="PROSITE" id="PS00356">
    <property type="entry name" value="HTH_LACI_1"/>
    <property type="match status" value="1"/>
</dbReference>
<keyword evidence="4" id="KW-0804">Transcription</keyword>
<evidence type="ECO:0000256" key="2">
    <source>
        <dbReference type="ARBA" id="ARBA00023015"/>
    </source>
</evidence>
<evidence type="ECO:0000256" key="1">
    <source>
        <dbReference type="ARBA" id="ARBA00022491"/>
    </source>
</evidence>
<evidence type="ECO:0000313" key="6">
    <source>
        <dbReference type="EMBL" id="GEN81420.1"/>
    </source>
</evidence>
<dbReference type="GO" id="GO:0000976">
    <property type="term" value="F:transcription cis-regulatory region binding"/>
    <property type="evidence" value="ECO:0007669"/>
    <property type="project" value="TreeGrafter"/>
</dbReference>
<dbReference type="Pfam" id="PF00356">
    <property type="entry name" value="LacI"/>
    <property type="match status" value="1"/>
</dbReference>
<dbReference type="Proteomes" id="UP000321484">
    <property type="component" value="Unassembled WGS sequence"/>
</dbReference>
<feature type="domain" description="HTH lacI-type" evidence="5">
    <location>
        <begin position="19"/>
        <end position="75"/>
    </location>
</feature>
<dbReference type="Gene3D" id="3.40.50.2300">
    <property type="match status" value="2"/>
</dbReference>
<dbReference type="CDD" id="cd01392">
    <property type="entry name" value="HTH_LacI"/>
    <property type="match status" value="1"/>
</dbReference>
<comment type="caution">
    <text evidence="6">The sequence shown here is derived from an EMBL/GenBank/DDBJ whole genome shotgun (WGS) entry which is preliminary data.</text>
</comment>
<dbReference type="SMART" id="SM00354">
    <property type="entry name" value="HTH_LACI"/>
    <property type="match status" value="1"/>
</dbReference>
<proteinExistence type="predicted"/>
<evidence type="ECO:0000313" key="7">
    <source>
        <dbReference type="Proteomes" id="UP000321484"/>
    </source>
</evidence>
<evidence type="ECO:0000256" key="4">
    <source>
        <dbReference type="ARBA" id="ARBA00023163"/>
    </source>
</evidence>
<keyword evidence="2" id="KW-0805">Transcription regulation</keyword>
<dbReference type="RefSeq" id="WP_052114024.1">
    <property type="nucleotide sequence ID" value="NZ_BJYK01000012.1"/>
</dbReference>
<accession>A0A511Z1U1</accession>
<dbReference type="PROSITE" id="PS50932">
    <property type="entry name" value="HTH_LACI_2"/>
    <property type="match status" value="1"/>
</dbReference>
<evidence type="ECO:0000259" key="5">
    <source>
        <dbReference type="PROSITE" id="PS50932"/>
    </source>
</evidence>